<organism evidence="2 3">
    <name type="scientific">Streptomyces polyasparticus</name>
    <dbReference type="NCBI Taxonomy" id="2767826"/>
    <lineage>
        <taxon>Bacteria</taxon>
        <taxon>Bacillati</taxon>
        <taxon>Actinomycetota</taxon>
        <taxon>Actinomycetes</taxon>
        <taxon>Kitasatosporales</taxon>
        <taxon>Streptomycetaceae</taxon>
        <taxon>Streptomyces</taxon>
    </lineage>
</organism>
<proteinExistence type="inferred from homology"/>
<evidence type="ECO:0000256" key="1">
    <source>
        <dbReference type="ARBA" id="ARBA00006018"/>
    </source>
</evidence>
<dbReference type="Pfam" id="PF01455">
    <property type="entry name" value="HupF_HypC"/>
    <property type="match status" value="1"/>
</dbReference>
<reference evidence="2 3" key="1">
    <citation type="submission" date="2020-08" db="EMBL/GenBank/DDBJ databases">
        <title>Genemic of Streptomyces polyaspartic.</title>
        <authorList>
            <person name="Liu W."/>
        </authorList>
    </citation>
    <scope>NUCLEOTIDE SEQUENCE [LARGE SCALE GENOMIC DNA]</scope>
    <source>
        <strain evidence="2 3">TRM66268-LWL</strain>
    </source>
</reference>
<dbReference type="EMBL" id="JACTVJ010000006">
    <property type="protein sequence ID" value="MBC9713922.1"/>
    <property type="molecule type" value="Genomic_DNA"/>
</dbReference>
<keyword evidence="3" id="KW-1185">Reference proteome</keyword>
<dbReference type="Proteomes" id="UP000642284">
    <property type="component" value="Unassembled WGS sequence"/>
</dbReference>
<sequence length="90" mass="9151">MSGRGEQTQRPCLGDVCTTCSDEAVPMRLVKLLPGELALAEAGGAVQEISVALVSAEAGDLVLVHAGEAIARIEHAAAQTGAELGEVPDE</sequence>
<dbReference type="Gene3D" id="2.30.30.140">
    <property type="match status" value="1"/>
</dbReference>
<comment type="caution">
    <text evidence="2">The sequence shown here is derived from an EMBL/GenBank/DDBJ whole genome shotgun (WGS) entry which is preliminary data.</text>
</comment>
<comment type="similarity">
    <text evidence="1">Belongs to the HupF/HypC family.</text>
</comment>
<evidence type="ECO:0000313" key="3">
    <source>
        <dbReference type="Proteomes" id="UP000642284"/>
    </source>
</evidence>
<protein>
    <submittedName>
        <fullName evidence="2">HypC/HybG/HupF family hydrogenase formation chaperone</fullName>
    </submittedName>
</protein>
<name>A0ABR7SH53_9ACTN</name>
<accession>A0ABR7SH53</accession>
<evidence type="ECO:0000313" key="2">
    <source>
        <dbReference type="EMBL" id="MBC9713922.1"/>
    </source>
</evidence>
<dbReference type="InterPro" id="IPR001109">
    <property type="entry name" value="Hydrogenase_HupF/HypC"/>
</dbReference>
<dbReference type="SUPFAM" id="SSF159127">
    <property type="entry name" value="HupF/HypC-like"/>
    <property type="match status" value="1"/>
</dbReference>
<gene>
    <name evidence="2" type="ORF">H9Y04_15240</name>
</gene>